<comment type="caution">
    <text evidence="2">The sequence shown here is derived from an EMBL/GenBank/DDBJ whole genome shotgun (WGS) entry which is preliminary data.</text>
</comment>
<gene>
    <name evidence="2" type="ORF">OSTQU699_LOCUS2127</name>
</gene>
<evidence type="ECO:0000313" key="3">
    <source>
        <dbReference type="Proteomes" id="UP000708148"/>
    </source>
</evidence>
<dbReference type="AlphaFoldDB" id="A0A8S1IT19"/>
<keyword evidence="1" id="KW-0472">Membrane</keyword>
<name>A0A8S1IT19_9CHLO</name>
<reference evidence="2" key="1">
    <citation type="submission" date="2020-12" db="EMBL/GenBank/DDBJ databases">
        <authorList>
            <person name="Iha C."/>
        </authorList>
    </citation>
    <scope>NUCLEOTIDE SEQUENCE</scope>
</reference>
<sequence length="121" mass="12682">MSTLCVVCVDTSRNICTSRCNISPILLVLIGTVPFVEGMKLLVFLLYHASAICFLFLLACMHESAHGGARLVFAAAAAAGASVSLAPSPPTPLRIDMRRKGPPVPQVSSVLHLATLKGAIP</sequence>
<dbReference type="EMBL" id="CAJHUC010000541">
    <property type="protein sequence ID" value="CAD7696766.1"/>
    <property type="molecule type" value="Genomic_DNA"/>
</dbReference>
<keyword evidence="1" id="KW-1133">Transmembrane helix</keyword>
<protein>
    <submittedName>
        <fullName evidence="2">Uncharacterized protein</fullName>
    </submittedName>
</protein>
<organism evidence="2 3">
    <name type="scientific">Ostreobium quekettii</name>
    <dbReference type="NCBI Taxonomy" id="121088"/>
    <lineage>
        <taxon>Eukaryota</taxon>
        <taxon>Viridiplantae</taxon>
        <taxon>Chlorophyta</taxon>
        <taxon>core chlorophytes</taxon>
        <taxon>Ulvophyceae</taxon>
        <taxon>TCBD clade</taxon>
        <taxon>Bryopsidales</taxon>
        <taxon>Ostreobineae</taxon>
        <taxon>Ostreobiaceae</taxon>
        <taxon>Ostreobium</taxon>
    </lineage>
</organism>
<proteinExistence type="predicted"/>
<keyword evidence="1" id="KW-0812">Transmembrane</keyword>
<evidence type="ECO:0000313" key="2">
    <source>
        <dbReference type="EMBL" id="CAD7696766.1"/>
    </source>
</evidence>
<dbReference type="Proteomes" id="UP000708148">
    <property type="component" value="Unassembled WGS sequence"/>
</dbReference>
<evidence type="ECO:0000256" key="1">
    <source>
        <dbReference type="SAM" id="Phobius"/>
    </source>
</evidence>
<keyword evidence="3" id="KW-1185">Reference proteome</keyword>
<feature type="transmembrane region" description="Helical" evidence="1">
    <location>
        <begin position="41"/>
        <end position="59"/>
    </location>
</feature>
<accession>A0A8S1IT19</accession>